<comment type="subcellular location">
    <subcellularLocation>
        <location evidence="1">Membrane</location>
        <topology evidence="1">Multi-pass membrane protein</topology>
    </subcellularLocation>
</comment>
<feature type="transmembrane region" description="Helical" evidence="5">
    <location>
        <begin position="280"/>
        <end position="302"/>
    </location>
</feature>
<keyword evidence="2 5" id="KW-0812">Transmembrane</keyword>
<sequence>MSLNYNWYCLSSDIFLIFSSLSLLIFGVLLNSSKRFGAPVTQKTFHVLISFTLCLSLILLHFQIPLTLILWNGFLLANFFTYYAKIFILILTLGISSLTLNYLLTQKLNFFEHWLLLLLLLISISLVLHSFDLLSMYIAIEFQSLIFYILASVNRTSEFSTESGLKYFILGAFSSAFLLLGAVLLYSFSGLTNLLDFSKLCAGFTVFDHTFSSGIFLGIWFTLIALFFKFSIAPFHFWSPDVYDGAPFSVTATFAVLPKIALGGLFIKLLYIAFFNFLPMFNSFLLSCCFLSSFIGILGAFLQNKWKRFIAYSSIGHSSFVVLGLLANDFSAAESIFIFIIIYSITTLTFFLVVNNLCFFNFPNAGYLRWITNTKNLARINKTLSVYLLIVMFSLAGVPPLAGFFSKFFILFASLKTNYFGLPILLILFNCVASFYYLRFVKLMFFDSAPFQFVLIPMSHLTSLLTTFCIFFLLFLILDLEFLIAITKLIALSLIQ</sequence>
<feature type="transmembrane region" description="Helical" evidence="5">
    <location>
        <begin position="453"/>
        <end position="478"/>
    </location>
</feature>
<evidence type="ECO:0000259" key="6">
    <source>
        <dbReference type="Pfam" id="PF00361"/>
    </source>
</evidence>
<keyword evidence="7" id="KW-0496">Mitochondrion</keyword>
<feature type="domain" description="NADH:quinone oxidoreductase/Mrp antiporter transmembrane" evidence="6">
    <location>
        <begin position="131"/>
        <end position="421"/>
    </location>
</feature>
<dbReference type="GO" id="GO:0008137">
    <property type="term" value="F:NADH dehydrogenase (ubiquinone) activity"/>
    <property type="evidence" value="ECO:0007669"/>
    <property type="project" value="InterPro"/>
</dbReference>
<keyword evidence="4 5" id="KW-0472">Membrane</keyword>
<evidence type="ECO:0000256" key="3">
    <source>
        <dbReference type="ARBA" id="ARBA00022989"/>
    </source>
</evidence>
<dbReference type="AlphaFoldDB" id="A0A0E3DBB6"/>
<accession>A0A0E3DBB6</accession>
<name>A0A0E3DBB6_CERJP</name>
<dbReference type="GO" id="GO:0042773">
    <property type="term" value="P:ATP synthesis coupled electron transport"/>
    <property type="evidence" value="ECO:0007669"/>
    <property type="project" value="InterPro"/>
</dbReference>
<evidence type="ECO:0000256" key="1">
    <source>
        <dbReference type="ARBA" id="ARBA00004141"/>
    </source>
</evidence>
<organism evidence="7">
    <name type="scientific">Ceramothamnion japonicum</name>
    <name type="common">Red alga</name>
    <name type="synonym">Ceramium japonicum</name>
    <dbReference type="NCBI Taxonomy" id="218448"/>
    <lineage>
        <taxon>Eukaryota</taxon>
        <taxon>Rhodophyta</taxon>
        <taxon>Florideophyceae</taxon>
        <taxon>Rhodymeniophycidae</taxon>
        <taxon>Ceramiales</taxon>
        <taxon>Ceramiaceae</taxon>
        <taxon>Ceramothamnion</taxon>
    </lineage>
</organism>
<gene>
    <name evidence="7" type="primary">nad2</name>
    <name evidence="7" type="ORF">Cjap.mt.33</name>
</gene>
<dbReference type="PANTHER" id="PTHR22773">
    <property type="entry name" value="NADH DEHYDROGENASE"/>
    <property type="match status" value="1"/>
</dbReference>
<feature type="transmembrane region" description="Helical" evidence="5">
    <location>
        <begin position="14"/>
        <end position="32"/>
    </location>
</feature>
<dbReference type="EMBL" id="KJ398159">
    <property type="protein sequence ID" value="AHX02439.1"/>
    <property type="molecule type" value="Genomic_DNA"/>
</dbReference>
<feature type="transmembrane region" description="Helical" evidence="5">
    <location>
        <begin position="250"/>
        <end position="274"/>
    </location>
</feature>
<feature type="transmembrane region" description="Helical" evidence="5">
    <location>
        <begin position="419"/>
        <end position="441"/>
    </location>
</feature>
<evidence type="ECO:0000256" key="2">
    <source>
        <dbReference type="ARBA" id="ARBA00022692"/>
    </source>
</evidence>
<protein>
    <submittedName>
        <fullName evidence="7">NADH dehydrogenase subunit 2</fullName>
    </submittedName>
</protein>
<evidence type="ECO:0000256" key="5">
    <source>
        <dbReference type="SAM" id="Phobius"/>
    </source>
</evidence>
<feature type="transmembrane region" description="Helical" evidence="5">
    <location>
        <begin position="309"/>
        <end position="330"/>
    </location>
</feature>
<dbReference type="InterPro" id="IPR010096">
    <property type="entry name" value="NADH-Q_OxRdtase_suN/2"/>
</dbReference>
<evidence type="ECO:0000313" key="7">
    <source>
        <dbReference type="EMBL" id="AHX02439.1"/>
    </source>
</evidence>
<feature type="transmembrane region" description="Helical" evidence="5">
    <location>
        <begin position="336"/>
        <end position="363"/>
    </location>
</feature>
<feature type="transmembrane region" description="Helical" evidence="5">
    <location>
        <begin position="111"/>
        <end position="128"/>
    </location>
</feature>
<feature type="transmembrane region" description="Helical" evidence="5">
    <location>
        <begin position="165"/>
        <end position="188"/>
    </location>
</feature>
<geneLocation type="mitochondrion" evidence="7"/>
<dbReference type="GO" id="GO:0016020">
    <property type="term" value="C:membrane"/>
    <property type="evidence" value="ECO:0007669"/>
    <property type="project" value="UniProtKB-SubCell"/>
</dbReference>
<dbReference type="InterPro" id="IPR001750">
    <property type="entry name" value="ND/Mrp_TM"/>
</dbReference>
<feature type="transmembrane region" description="Helical" evidence="5">
    <location>
        <begin position="215"/>
        <end position="238"/>
    </location>
</feature>
<proteinExistence type="inferred from homology"/>
<feature type="transmembrane region" description="Helical" evidence="5">
    <location>
        <begin position="82"/>
        <end position="104"/>
    </location>
</feature>
<evidence type="ECO:0000256" key="4">
    <source>
        <dbReference type="ARBA" id="ARBA00023136"/>
    </source>
</evidence>
<keyword evidence="3 5" id="KW-1133">Transmembrane helix</keyword>
<feature type="transmembrane region" description="Helical" evidence="5">
    <location>
        <begin position="384"/>
        <end position="413"/>
    </location>
</feature>
<feature type="transmembrane region" description="Helical" evidence="5">
    <location>
        <begin position="44"/>
        <end position="62"/>
    </location>
</feature>
<feature type="transmembrane region" description="Helical" evidence="5">
    <location>
        <begin position="134"/>
        <end position="153"/>
    </location>
</feature>
<reference evidence="7" key="1">
    <citation type="submission" date="2014-02" db="EMBL/GenBank/DDBJ databases">
        <title>Complete mitochondrion genomes reveal florideophycean red algal diversity.</title>
        <authorList>
            <person name="Yang E.C."/>
            <person name="Yoon H.S."/>
        </authorList>
    </citation>
    <scope>NUCLEOTIDE SEQUENCE</scope>
</reference>
<dbReference type="Pfam" id="PF00361">
    <property type="entry name" value="Proton_antipo_M"/>
    <property type="match status" value="1"/>
</dbReference>
<dbReference type="NCBIfam" id="TIGR01770">
    <property type="entry name" value="NDH_I_N"/>
    <property type="match status" value="1"/>
</dbReference>
<dbReference type="HAMAP" id="MF_00445">
    <property type="entry name" value="NDH1_NuoN_1"/>
    <property type="match status" value="1"/>
</dbReference>